<dbReference type="HOGENOM" id="CLU_1366639_0_0_1"/>
<organism evidence="2 3">
    <name type="scientific">Paxillus involutus ATCC 200175</name>
    <dbReference type="NCBI Taxonomy" id="664439"/>
    <lineage>
        <taxon>Eukaryota</taxon>
        <taxon>Fungi</taxon>
        <taxon>Dikarya</taxon>
        <taxon>Basidiomycota</taxon>
        <taxon>Agaricomycotina</taxon>
        <taxon>Agaricomycetes</taxon>
        <taxon>Agaricomycetidae</taxon>
        <taxon>Boletales</taxon>
        <taxon>Paxilineae</taxon>
        <taxon>Paxillaceae</taxon>
        <taxon>Paxillus</taxon>
    </lineage>
</organism>
<dbReference type="EMBL" id="KN819337">
    <property type="protein sequence ID" value="KIJ15433.1"/>
    <property type="molecule type" value="Genomic_DNA"/>
</dbReference>
<evidence type="ECO:0000313" key="3">
    <source>
        <dbReference type="Proteomes" id="UP000053647"/>
    </source>
</evidence>
<proteinExistence type="predicted"/>
<accession>A0A0C9TYM7</accession>
<reference evidence="3" key="2">
    <citation type="submission" date="2015-01" db="EMBL/GenBank/DDBJ databases">
        <title>Evolutionary Origins and Diversification of the Mycorrhizal Mutualists.</title>
        <authorList>
            <consortium name="DOE Joint Genome Institute"/>
            <consortium name="Mycorrhizal Genomics Consortium"/>
            <person name="Kohler A."/>
            <person name="Kuo A."/>
            <person name="Nagy L.G."/>
            <person name="Floudas D."/>
            <person name="Copeland A."/>
            <person name="Barry K.W."/>
            <person name="Cichocki N."/>
            <person name="Veneault-Fourrey C."/>
            <person name="LaButti K."/>
            <person name="Lindquist E.A."/>
            <person name="Lipzen A."/>
            <person name="Lundell T."/>
            <person name="Morin E."/>
            <person name="Murat C."/>
            <person name="Riley R."/>
            <person name="Ohm R."/>
            <person name="Sun H."/>
            <person name="Tunlid A."/>
            <person name="Henrissat B."/>
            <person name="Grigoriev I.V."/>
            <person name="Hibbett D.S."/>
            <person name="Martin F."/>
        </authorList>
    </citation>
    <scope>NUCLEOTIDE SEQUENCE [LARGE SCALE GENOMIC DNA]</scope>
    <source>
        <strain evidence="3">ATCC 200175</strain>
    </source>
</reference>
<protein>
    <submittedName>
        <fullName evidence="2">Uncharacterized protein</fullName>
    </submittedName>
</protein>
<dbReference type="Proteomes" id="UP000053647">
    <property type="component" value="Unassembled WGS sequence"/>
</dbReference>
<gene>
    <name evidence="2" type="ORF">PAXINDRAFT_99610</name>
</gene>
<name>A0A0C9TYM7_PAXIN</name>
<feature type="region of interest" description="Disordered" evidence="1">
    <location>
        <begin position="137"/>
        <end position="160"/>
    </location>
</feature>
<reference evidence="2 3" key="1">
    <citation type="submission" date="2014-06" db="EMBL/GenBank/DDBJ databases">
        <authorList>
            <consortium name="DOE Joint Genome Institute"/>
            <person name="Kuo A."/>
            <person name="Kohler A."/>
            <person name="Nagy L.G."/>
            <person name="Floudas D."/>
            <person name="Copeland A."/>
            <person name="Barry K.W."/>
            <person name="Cichocki N."/>
            <person name="Veneault-Fourrey C."/>
            <person name="LaButti K."/>
            <person name="Lindquist E.A."/>
            <person name="Lipzen A."/>
            <person name="Lundell T."/>
            <person name="Morin E."/>
            <person name="Murat C."/>
            <person name="Sun H."/>
            <person name="Tunlid A."/>
            <person name="Henrissat B."/>
            <person name="Grigoriev I.V."/>
            <person name="Hibbett D.S."/>
            <person name="Martin F."/>
            <person name="Nordberg H.P."/>
            <person name="Cantor M.N."/>
            <person name="Hua S.X."/>
        </authorList>
    </citation>
    <scope>NUCLEOTIDE SEQUENCE [LARGE SCALE GENOMIC DNA]</scope>
    <source>
        <strain evidence="2 3">ATCC 200175</strain>
    </source>
</reference>
<feature type="region of interest" description="Disordered" evidence="1">
    <location>
        <begin position="33"/>
        <end position="62"/>
    </location>
</feature>
<evidence type="ECO:0000313" key="2">
    <source>
        <dbReference type="EMBL" id="KIJ15433.1"/>
    </source>
</evidence>
<evidence type="ECO:0000256" key="1">
    <source>
        <dbReference type="SAM" id="MobiDB-lite"/>
    </source>
</evidence>
<keyword evidence="3" id="KW-1185">Reference proteome</keyword>
<sequence length="200" mass="22135">MAEEVVPSPFVSTPIPELASSSTAWDGIYEYDTIRDDMDPDPPSRHPTTPEPQPGNSCSRKGGVFHPCHRGVHLSVEGYALTHIVLHSVVWWRVVRGVPKMAEEVVPSPFVSTPIPELASSSTAWDGIYEYDTIRDDMDPDPPFRHPTTPEPQPGNSCSRKGGVFHPCHRGVHLSVEGYALTHIVLHSVVWWKVSSHISC</sequence>
<dbReference type="AlphaFoldDB" id="A0A0C9TYM7"/>